<evidence type="ECO:0000313" key="2">
    <source>
        <dbReference type="Proteomes" id="UP000251995"/>
    </source>
</evidence>
<sequence>MPGLFFPDNTVLVNFTYIHRHDLLEWFLKGRGTWTIAIARECAKSSREPDLQDMARWNGLLPSPLTPTASEIVDARTIAEQMRKPGETDPAKNMGEAETIAVITRRELEAVFLTDDHGAARRASVEPLIHVASTTKVLALAEVVGHITHLEARQCLATLQDLGRVLGNPPSIRGYDDHVAKLKQRRQR</sequence>
<gene>
    <name evidence="1" type="ORF">JS278_00375</name>
</gene>
<dbReference type="Proteomes" id="UP000251995">
    <property type="component" value="Chromosome"/>
</dbReference>
<reference evidence="1 2" key="1">
    <citation type="submission" date="2017-12" db="EMBL/GenBank/DDBJ databases">
        <title>The whole genome sequence of the Acidipropionibacterium virtanenii sp. nov. type strain JS278.</title>
        <authorList>
            <person name="Laine P."/>
            <person name="Deptula P."/>
            <person name="Varmanen P."/>
            <person name="Auvinen P."/>
        </authorList>
    </citation>
    <scope>NUCLEOTIDE SEQUENCE [LARGE SCALE GENOMIC DNA]</scope>
    <source>
        <strain evidence="1 2">JS278</strain>
    </source>
</reference>
<dbReference type="EMBL" id="CP025198">
    <property type="protein sequence ID" value="AXE37572.1"/>
    <property type="molecule type" value="Genomic_DNA"/>
</dbReference>
<evidence type="ECO:0008006" key="3">
    <source>
        <dbReference type="Google" id="ProtNLM"/>
    </source>
</evidence>
<proteinExistence type="predicted"/>
<name>A0A344UQM4_9ACTN</name>
<accession>A0A344UQM4</accession>
<dbReference type="KEGG" id="acij:JS278_00375"/>
<dbReference type="AlphaFoldDB" id="A0A344UQM4"/>
<keyword evidence="2" id="KW-1185">Reference proteome</keyword>
<organism evidence="1 2">
    <name type="scientific">Acidipropionibacterium virtanenii</name>
    <dbReference type="NCBI Taxonomy" id="2057246"/>
    <lineage>
        <taxon>Bacteria</taxon>
        <taxon>Bacillati</taxon>
        <taxon>Actinomycetota</taxon>
        <taxon>Actinomycetes</taxon>
        <taxon>Propionibacteriales</taxon>
        <taxon>Propionibacteriaceae</taxon>
        <taxon>Acidipropionibacterium</taxon>
    </lineage>
</organism>
<protein>
    <recommendedName>
        <fullName evidence="3">PIN domain-containing protein</fullName>
    </recommendedName>
</protein>
<evidence type="ECO:0000313" key="1">
    <source>
        <dbReference type="EMBL" id="AXE37572.1"/>
    </source>
</evidence>